<accession>A0A858SS64</accession>
<dbReference type="GO" id="GO:0008718">
    <property type="term" value="F:D-amino-acid dehydrogenase activity"/>
    <property type="evidence" value="ECO:0007669"/>
    <property type="project" value="TreeGrafter"/>
</dbReference>
<dbReference type="InterPro" id="IPR006076">
    <property type="entry name" value="FAD-dep_OxRdtase"/>
</dbReference>
<organism evidence="4 5">
    <name type="scientific">Roseobacter ponti</name>
    <dbReference type="NCBI Taxonomy" id="1891787"/>
    <lineage>
        <taxon>Bacteria</taxon>
        <taxon>Pseudomonadati</taxon>
        <taxon>Pseudomonadota</taxon>
        <taxon>Alphaproteobacteria</taxon>
        <taxon>Rhodobacterales</taxon>
        <taxon>Roseobacteraceae</taxon>
        <taxon>Roseobacter</taxon>
    </lineage>
</organism>
<dbReference type="PANTHER" id="PTHR13847">
    <property type="entry name" value="SARCOSINE DEHYDROGENASE-RELATED"/>
    <property type="match status" value="1"/>
</dbReference>
<evidence type="ECO:0000313" key="5">
    <source>
        <dbReference type="Proteomes" id="UP000503308"/>
    </source>
</evidence>
<dbReference type="GO" id="GO:0055130">
    <property type="term" value="P:D-alanine catabolic process"/>
    <property type="evidence" value="ECO:0007669"/>
    <property type="project" value="TreeGrafter"/>
</dbReference>
<dbReference type="Pfam" id="PF01266">
    <property type="entry name" value="DAO"/>
    <property type="match status" value="1"/>
</dbReference>
<name>A0A858SS64_9RHOB</name>
<feature type="domain" description="FAD dependent oxidoreductase" evidence="3">
    <location>
        <begin position="26"/>
        <end position="421"/>
    </location>
</feature>
<dbReference type="RefSeq" id="WP_169640043.1">
    <property type="nucleotide sequence ID" value="NZ_CP048788.1"/>
</dbReference>
<evidence type="ECO:0000259" key="3">
    <source>
        <dbReference type="Pfam" id="PF01266"/>
    </source>
</evidence>
<dbReference type="SUPFAM" id="SSF51905">
    <property type="entry name" value="FAD/NAD(P)-binding domain"/>
    <property type="match status" value="1"/>
</dbReference>
<reference evidence="4 5" key="1">
    <citation type="submission" date="2020-02" db="EMBL/GenBank/DDBJ databases">
        <title>Genome sequence of Roseobacter ponti.</title>
        <authorList>
            <person name="Hollensteiner J."/>
            <person name="Schneider D."/>
            <person name="Poehlein A."/>
            <person name="Daniel R."/>
        </authorList>
    </citation>
    <scope>NUCLEOTIDE SEQUENCE [LARGE SCALE GENOMIC DNA]</scope>
    <source>
        <strain evidence="4 5">DSM 106830</strain>
    </source>
</reference>
<evidence type="ECO:0000313" key="4">
    <source>
        <dbReference type="EMBL" id="QJF50827.1"/>
    </source>
</evidence>
<dbReference type="GO" id="GO:0005886">
    <property type="term" value="C:plasma membrane"/>
    <property type="evidence" value="ECO:0007669"/>
    <property type="project" value="TreeGrafter"/>
</dbReference>
<keyword evidence="5" id="KW-1185">Reference proteome</keyword>
<dbReference type="Gene3D" id="3.50.50.60">
    <property type="entry name" value="FAD/NAD(P)-binding domain"/>
    <property type="match status" value="2"/>
</dbReference>
<dbReference type="Proteomes" id="UP000503308">
    <property type="component" value="Chromosome"/>
</dbReference>
<evidence type="ECO:0000256" key="2">
    <source>
        <dbReference type="ARBA" id="ARBA00023002"/>
    </source>
</evidence>
<evidence type="ECO:0000256" key="1">
    <source>
        <dbReference type="ARBA" id="ARBA00009410"/>
    </source>
</evidence>
<gene>
    <name evidence="4" type="ORF">G3256_06480</name>
</gene>
<dbReference type="InterPro" id="IPR036188">
    <property type="entry name" value="FAD/NAD-bd_sf"/>
</dbReference>
<dbReference type="EMBL" id="CP048788">
    <property type="protein sequence ID" value="QJF50827.1"/>
    <property type="molecule type" value="Genomic_DNA"/>
</dbReference>
<dbReference type="KEGG" id="rpon:G3256_06480"/>
<keyword evidence="2" id="KW-0560">Oxidoreductase</keyword>
<proteinExistence type="inferred from homology"/>
<protein>
    <submittedName>
        <fullName evidence="4">FAD-binding oxidoreductase</fullName>
    </submittedName>
</protein>
<dbReference type="PANTHER" id="PTHR13847:SF280">
    <property type="entry name" value="D-AMINO ACID DEHYDROGENASE"/>
    <property type="match status" value="1"/>
</dbReference>
<sequence length="451" mass="48391">MLRVQGIPITEQNAATWRADLPRKTDVIVIGGGVIGVCTALYLRRAGRRVLLLEKGRIAGEQSGRNWGWIRQQGRDPDELPVMIEANRLWKELARQTNVDIGLKTGGVTYLARSAKQLATFEAWLPFARAHGVDTRLLSAAETAELVPDMSRGFAGALHTASDMRAEPWRAVPALAEIAAREGVVIAEDCAVRALDTAAGCVAGVLTERGRVAAPVVVLAGGAWSSLFLRNHDVHIPQLSVRATVASTTPLPEVAPGGVSDHRISFRYRADGGYSLAAGGFHELFLGWDAFRAFPKFLAQLRADPFGTRFLPAAPRGYPDGWGTPRRWSADEPGPFETRRVLNPAPNAGQLRTLKREFAALFPGLPEFDLSHAWAGMIDTMPDVVPVVDSVAALPGLILGTGMSGHGFGIGPGMGKILAALATGMPPGHDLTRFRLSRFSDGTRMDPGPAL</sequence>
<dbReference type="AlphaFoldDB" id="A0A858SS64"/>
<comment type="similarity">
    <text evidence="1">Belongs to the DadA oxidoreductase family.</text>
</comment>
<dbReference type="Gene3D" id="3.30.9.10">
    <property type="entry name" value="D-Amino Acid Oxidase, subunit A, domain 2"/>
    <property type="match status" value="2"/>
</dbReference>
<dbReference type="GO" id="GO:0005737">
    <property type="term" value="C:cytoplasm"/>
    <property type="evidence" value="ECO:0007669"/>
    <property type="project" value="TreeGrafter"/>
</dbReference>